<dbReference type="EMBL" id="KI913117">
    <property type="protein sequence ID" value="ETV86393.1"/>
    <property type="molecule type" value="Genomic_DNA"/>
</dbReference>
<evidence type="ECO:0000259" key="5">
    <source>
        <dbReference type="PROSITE" id="PS50110"/>
    </source>
</evidence>
<gene>
    <name evidence="6" type="ORF">H257_02768</name>
</gene>
<dbReference type="RefSeq" id="XP_009824865.1">
    <property type="nucleotide sequence ID" value="XM_009826563.1"/>
</dbReference>
<protein>
    <recommendedName>
        <fullName evidence="7">Cyclic nucleotide-binding domain-containing protein</fullName>
    </recommendedName>
</protein>
<dbReference type="InterPro" id="IPR011990">
    <property type="entry name" value="TPR-like_helical_dom_sf"/>
</dbReference>
<reference evidence="6" key="1">
    <citation type="submission" date="2013-12" db="EMBL/GenBank/DDBJ databases">
        <title>The Genome Sequence of Aphanomyces astaci APO3.</title>
        <authorList>
            <consortium name="The Broad Institute Genomics Platform"/>
            <person name="Russ C."/>
            <person name="Tyler B."/>
            <person name="van West P."/>
            <person name="Dieguez-Uribeondo J."/>
            <person name="Young S.K."/>
            <person name="Zeng Q."/>
            <person name="Gargeya S."/>
            <person name="Fitzgerald M."/>
            <person name="Abouelleil A."/>
            <person name="Alvarado L."/>
            <person name="Chapman S.B."/>
            <person name="Gainer-Dewar J."/>
            <person name="Goldberg J."/>
            <person name="Griggs A."/>
            <person name="Gujja S."/>
            <person name="Hansen M."/>
            <person name="Howarth C."/>
            <person name="Imamovic A."/>
            <person name="Ireland A."/>
            <person name="Larimer J."/>
            <person name="McCowan C."/>
            <person name="Murphy C."/>
            <person name="Pearson M."/>
            <person name="Poon T.W."/>
            <person name="Priest M."/>
            <person name="Roberts A."/>
            <person name="Saif S."/>
            <person name="Shea T."/>
            <person name="Sykes S."/>
            <person name="Wortman J."/>
            <person name="Nusbaum C."/>
            <person name="Birren B."/>
        </authorList>
    </citation>
    <scope>NUCLEOTIDE SEQUENCE [LARGE SCALE GENOMIC DNA]</scope>
    <source>
        <strain evidence="6">APO3</strain>
    </source>
</reference>
<dbReference type="PROSITE" id="PS50042">
    <property type="entry name" value="CNMP_BINDING_3"/>
    <property type="match status" value="2"/>
</dbReference>
<dbReference type="Gene3D" id="3.40.50.2300">
    <property type="match status" value="1"/>
</dbReference>
<accession>W4H5I4</accession>
<comment type="caution">
    <text evidence="1">Lacks conserved residue(s) required for the propagation of feature annotation.</text>
</comment>
<dbReference type="PANTHER" id="PTHR23011:SF28">
    <property type="entry name" value="CYCLIC NUCLEOTIDE-BINDING DOMAIN CONTAINING PROTEIN"/>
    <property type="match status" value="1"/>
</dbReference>
<dbReference type="SUPFAM" id="SSF48452">
    <property type="entry name" value="TPR-like"/>
    <property type="match status" value="1"/>
</dbReference>
<proteinExistence type="predicted"/>
<dbReference type="GeneID" id="20804764"/>
<dbReference type="SMART" id="SM00028">
    <property type="entry name" value="TPR"/>
    <property type="match status" value="3"/>
</dbReference>
<evidence type="ECO:0008006" key="7">
    <source>
        <dbReference type="Google" id="ProtNLM"/>
    </source>
</evidence>
<dbReference type="CDD" id="cd00038">
    <property type="entry name" value="CAP_ED"/>
    <property type="match status" value="1"/>
</dbReference>
<feature type="repeat" description="TPR" evidence="2">
    <location>
        <begin position="446"/>
        <end position="479"/>
    </location>
</feature>
<evidence type="ECO:0000259" key="4">
    <source>
        <dbReference type="PROSITE" id="PS50042"/>
    </source>
</evidence>
<feature type="region of interest" description="Disordered" evidence="3">
    <location>
        <begin position="249"/>
        <end position="279"/>
    </location>
</feature>
<dbReference type="InterPro" id="IPR019734">
    <property type="entry name" value="TPR_rpt"/>
</dbReference>
<evidence type="ECO:0000313" key="6">
    <source>
        <dbReference type="EMBL" id="ETV86393.1"/>
    </source>
</evidence>
<dbReference type="PANTHER" id="PTHR23011">
    <property type="entry name" value="CYCLIC NUCLEOTIDE-BINDING DOMAIN CONTAINING PROTEIN"/>
    <property type="match status" value="1"/>
</dbReference>
<dbReference type="GO" id="GO:0000160">
    <property type="term" value="P:phosphorelay signal transduction system"/>
    <property type="evidence" value="ECO:0007669"/>
    <property type="project" value="InterPro"/>
</dbReference>
<dbReference type="InterPro" id="IPR014710">
    <property type="entry name" value="RmlC-like_jellyroll"/>
</dbReference>
<dbReference type="InterPro" id="IPR011006">
    <property type="entry name" value="CheY-like_superfamily"/>
</dbReference>
<keyword evidence="2" id="KW-0802">TPR repeat</keyword>
<feature type="compositionally biased region" description="Polar residues" evidence="3">
    <location>
        <begin position="834"/>
        <end position="853"/>
    </location>
</feature>
<dbReference type="PROSITE" id="PS50005">
    <property type="entry name" value="TPR"/>
    <property type="match status" value="1"/>
</dbReference>
<dbReference type="InterPro" id="IPR018490">
    <property type="entry name" value="cNMP-bd_dom_sf"/>
</dbReference>
<evidence type="ECO:0000256" key="2">
    <source>
        <dbReference type="PROSITE-ProRule" id="PRU00339"/>
    </source>
</evidence>
<dbReference type="AlphaFoldDB" id="W4H5I4"/>
<evidence type="ECO:0000256" key="3">
    <source>
        <dbReference type="SAM" id="MobiDB-lite"/>
    </source>
</evidence>
<evidence type="ECO:0000256" key="1">
    <source>
        <dbReference type="PROSITE-ProRule" id="PRU00169"/>
    </source>
</evidence>
<dbReference type="InterPro" id="IPR001789">
    <property type="entry name" value="Sig_transdc_resp-reg_receiver"/>
</dbReference>
<feature type="region of interest" description="Disordered" evidence="3">
    <location>
        <begin position="829"/>
        <end position="855"/>
    </location>
</feature>
<feature type="domain" description="Cyclic nucleotide-binding" evidence="4">
    <location>
        <begin position="774"/>
        <end position="821"/>
    </location>
</feature>
<feature type="domain" description="Response regulatory" evidence="5">
    <location>
        <begin position="88"/>
        <end position="203"/>
    </location>
</feature>
<dbReference type="VEuPathDB" id="FungiDB:H257_02768"/>
<name>W4H5I4_APHAT</name>
<feature type="domain" description="Cyclic nucleotide-binding" evidence="4">
    <location>
        <begin position="646"/>
        <end position="726"/>
    </location>
</feature>
<dbReference type="PROSITE" id="PS50110">
    <property type="entry name" value="RESPONSE_REGULATORY"/>
    <property type="match status" value="1"/>
</dbReference>
<dbReference type="SUPFAM" id="SSF51206">
    <property type="entry name" value="cAMP-binding domain-like"/>
    <property type="match status" value="2"/>
</dbReference>
<dbReference type="InterPro" id="IPR000595">
    <property type="entry name" value="cNMP-bd_dom"/>
</dbReference>
<organism evidence="6">
    <name type="scientific">Aphanomyces astaci</name>
    <name type="common">Crayfish plague agent</name>
    <dbReference type="NCBI Taxonomy" id="112090"/>
    <lineage>
        <taxon>Eukaryota</taxon>
        <taxon>Sar</taxon>
        <taxon>Stramenopiles</taxon>
        <taxon>Oomycota</taxon>
        <taxon>Saprolegniomycetes</taxon>
        <taxon>Saprolegniales</taxon>
        <taxon>Verrucalvaceae</taxon>
        <taxon>Aphanomyces</taxon>
    </lineage>
</organism>
<dbReference type="Gene3D" id="1.25.40.10">
    <property type="entry name" value="Tetratricopeptide repeat domain"/>
    <property type="match status" value="1"/>
</dbReference>
<dbReference type="OrthoDB" id="78107at2759"/>
<dbReference type="Gene3D" id="2.60.120.10">
    <property type="entry name" value="Jelly Rolls"/>
    <property type="match status" value="2"/>
</dbReference>
<dbReference type="SUPFAM" id="SSF52172">
    <property type="entry name" value="CheY-like"/>
    <property type="match status" value="1"/>
</dbReference>
<sequence>MVLDSDKIRASKVLASARALGLNVHDVDLHRALQSHNAPHDQVFDKNINSSARLFMRNVAKHKATPKVVKATPHSVSNSPVAPRVRTCVLLVDSDRLRRDDLTAAMSSRFKVVVASSLKDALQVLQMLKVHVVLARLRYQKDSAIDLIHACREKHMTVPVALYTSCVVGYEAMLAECVDAGACGFFEDTLPPEILCFRLLDMTKSFHATDAEWRDFKPPPSSSTVLQHHRVSTSHPAARHHKVSARSLLSPGGFRRSSKMPSNVENGDMAARSPTTNTSDVTMTTLDMQIQDRQTFLAKQEHIQKVMTIQHSVLGLNDSRHHIRSSKPNLSVRKEPRLLNPDLVRREVPEPSHDQIVQCMYTHPHVVATLVQHHDYDVRTRPPRDPVPQEPLLTHCLIVDPSTLCDSKAVLKRINRGYLALEAGHFDRAIRWCTLSLKMEPNHLPKWCLLIRGSVHDLLGAYEAAVNDFESAISIDPTFHQAHFNKSVSLLKLGKDDAALDAVVAAQAHVVGKAARSRPVPPEYVRNHALILRRMGRYDDARVVYATLDVSTGGSTAATCSIPSNPPIETPILGASTGPVCLDETVVEKEQSLEEHMLGKAGLPGSVFDALFCQSKDDKAACRAAPQTRTPAMLDLLQSRLYQYDYFAHCPEPVLRNVCQALHHVVVRSGDTFYLGHDNPHAFYVCMSGTLSVHANLTLAGQDVDTMASSSTHRLRPGDVFGCVGVSISSLMMYLADERTEIMYLTPSAFKDTLEAHWLMEQHARFNVLRRSPAFQVLSDSELGHVVSHSNLVRFHKGDVVVAQNEFPKRLYVLYKGICRVEQSFSLPADDCDNNPSRRPSVAQTSPASTGMLPSTPVKPYHRYLEIPNWPLGFRTHQKAHSTNALLTGHLSPINPSLGNRPGSPCQAQVPITALSSPPPPLPTITHDIYPPALFGESAYKTVPEKAKWFEDLCTSYSTYCPSLFPVDMPSSIVASTLVEVLAVDMHQLKSLNVAKELFAAVVANAPIYVDEAKASKMQASHAQWAAKRGKEALQVNKTRWPVNKARLRYIPNGGSIVVPDGNIVSAHHTFK</sequence>
<dbReference type="Pfam" id="PF13181">
    <property type="entry name" value="TPR_8"/>
    <property type="match status" value="1"/>
</dbReference>